<evidence type="ECO:0000313" key="2">
    <source>
        <dbReference type="EMBL" id="CAK0870428.1"/>
    </source>
</evidence>
<sequence length="122" mass="13080">MLRNCSPAHARRALQDLRGEQLEDGEAEGAAAGVGVQEHADGEDEGQEQKLSPEIALKRMPKLHKHAAAAGGRDDGRGHTARRPARANGTMQRKVGTNEFNAFERASAQTTLTRSPTLTTQG</sequence>
<protein>
    <submittedName>
        <fullName evidence="2">Uncharacterized protein</fullName>
    </submittedName>
</protein>
<keyword evidence="3" id="KW-1185">Reference proteome</keyword>
<dbReference type="EMBL" id="CAUYUJ010016960">
    <property type="protein sequence ID" value="CAK0870428.1"/>
    <property type="molecule type" value="Genomic_DNA"/>
</dbReference>
<feature type="compositionally biased region" description="Low complexity" evidence="1">
    <location>
        <begin position="110"/>
        <end position="122"/>
    </location>
</feature>
<evidence type="ECO:0000313" key="3">
    <source>
        <dbReference type="Proteomes" id="UP001189429"/>
    </source>
</evidence>
<gene>
    <name evidence="2" type="ORF">PCOR1329_LOCUS56548</name>
</gene>
<name>A0ABN9VBM2_9DINO</name>
<feature type="compositionally biased region" description="Low complexity" evidence="1">
    <location>
        <begin position="28"/>
        <end position="37"/>
    </location>
</feature>
<proteinExistence type="predicted"/>
<feature type="region of interest" description="Disordered" evidence="1">
    <location>
        <begin position="103"/>
        <end position="122"/>
    </location>
</feature>
<feature type="region of interest" description="Disordered" evidence="1">
    <location>
        <begin position="1"/>
        <end position="95"/>
    </location>
</feature>
<evidence type="ECO:0000256" key="1">
    <source>
        <dbReference type="SAM" id="MobiDB-lite"/>
    </source>
</evidence>
<comment type="caution">
    <text evidence="2">The sequence shown here is derived from an EMBL/GenBank/DDBJ whole genome shotgun (WGS) entry which is preliminary data.</text>
</comment>
<accession>A0ABN9VBM2</accession>
<organism evidence="2 3">
    <name type="scientific">Prorocentrum cordatum</name>
    <dbReference type="NCBI Taxonomy" id="2364126"/>
    <lineage>
        <taxon>Eukaryota</taxon>
        <taxon>Sar</taxon>
        <taxon>Alveolata</taxon>
        <taxon>Dinophyceae</taxon>
        <taxon>Prorocentrales</taxon>
        <taxon>Prorocentraceae</taxon>
        <taxon>Prorocentrum</taxon>
    </lineage>
</organism>
<reference evidence="2" key="1">
    <citation type="submission" date="2023-10" db="EMBL/GenBank/DDBJ databases">
        <authorList>
            <person name="Chen Y."/>
            <person name="Shah S."/>
            <person name="Dougan E. K."/>
            <person name="Thang M."/>
            <person name="Chan C."/>
        </authorList>
    </citation>
    <scope>NUCLEOTIDE SEQUENCE [LARGE SCALE GENOMIC DNA]</scope>
</reference>
<dbReference type="Proteomes" id="UP001189429">
    <property type="component" value="Unassembled WGS sequence"/>
</dbReference>